<dbReference type="PANTHER" id="PTHR48081:SF8">
    <property type="entry name" value="ALPHA_BETA HYDROLASE FOLD-3 DOMAIN-CONTAINING PROTEIN-RELATED"/>
    <property type="match status" value="1"/>
</dbReference>
<dbReference type="RefSeq" id="XP_007733850.1">
    <property type="nucleotide sequence ID" value="XM_007735660.1"/>
</dbReference>
<dbReference type="GeneID" id="19169650"/>
<evidence type="ECO:0000313" key="3">
    <source>
        <dbReference type="EMBL" id="EXJ84865.1"/>
    </source>
</evidence>
<organism evidence="3 4">
    <name type="scientific">Capronia epimyces CBS 606.96</name>
    <dbReference type="NCBI Taxonomy" id="1182542"/>
    <lineage>
        <taxon>Eukaryota</taxon>
        <taxon>Fungi</taxon>
        <taxon>Dikarya</taxon>
        <taxon>Ascomycota</taxon>
        <taxon>Pezizomycotina</taxon>
        <taxon>Eurotiomycetes</taxon>
        <taxon>Chaetothyriomycetidae</taxon>
        <taxon>Chaetothyriales</taxon>
        <taxon>Herpotrichiellaceae</taxon>
        <taxon>Capronia</taxon>
    </lineage>
</organism>
<dbReference type="Pfam" id="PF07859">
    <property type="entry name" value="Abhydrolase_3"/>
    <property type="match status" value="1"/>
</dbReference>
<dbReference type="InterPro" id="IPR013094">
    <property type="entry name" value="AB_hydrolase_3"/>
</dbReference>
<name>W9Y5H9_9EURO</name>
<dbReference type="InterPro" id="IPR029058">
    <property type="entry name" value="AB_hydrolase_fold"/>
</dbReference>
<gene>
    <name evidence="3" type="ORF">A1O3_05540</name>
</gene>
<evidence type="ECO:0000256" key="1">
    <source>
        <dbReference type="ARBA" id="ARBA00022801"/>
    </source>
</evidence>
<proteinExistence type="predicted"/>
<evidence type="ECO:0000313" key="4">
    <source>
        <dbReference type="Proteomes" id="UP000019478"/>
    </source>
</evidence>
<evidence type="ECO:0000259" key="2">
    <source>
        <dbReference type="Pfam" id="PF07859"/>
    </source>
</evidence>
<dbReference type="OrthoDB" id="433474at2759"/>
<dbReference type="AlphaFoldDB" id="W9Y5H9"/>
<dbReference type="SUPFAM" id="SSF53474">
    <property type="entry name" value="alpha/beta-Hydrolases"/>
    <property type="match status" value="1"/>
</dbReference>
<dbReference type="HOGENOM" id="CLU_012494_6_1_1"/>
<keyword evidence="4" id="KW-1185">Reference proteome</keyword>
<dbReference type="Gene3D" id="3.40.50.1820">
    <property type="entry name" value="alpha/beta hydrolase"/>
    <property type="match status" value="1"/>
</dbReference>
<dbReference type="STRING" id="1182542.W9Y5H9"/>
<keyword evidence="1" id="KW-0378">Hydrolase</keyword>
<sequence>MSVSIDPEFVAALEPLMPRLGEAPTFPAGDALSRRREINRRWAVGMETWPAIHDVQHSLHTATTKTKSESRDDGTEISISIHRYVKQGASPSKSAVVYTHGGGYFCLNVPLYHRVMETYASQSGVQFFAVEYRSPPEHPFPAPVEDSYAALLWLQQHAAEFGVDPARIAIMGDSAGGGIAAGVAILARDRQLQPPLAKQLILGGMLDDRNTSRWDALAPFASWTPDDNLTGWWAYLGRDRAAAKDNDAVSPYAAAARVETVAGLAPLYLDVPGLDIFRDENLAYAARFAAANINCEIHLYPSLPHSFETFAPRIQTAQVAIANRVRAVRMLEA</sequence>
<protein>
    <recommendedName>
        <fullName evidence="2">Alpha/beta hydrolase fold-3 domain-containing protein</fullName>
    </recommendedName>
</protein>
<dbReference type="EMBL" id="AMGY01000004">
    <property type="protein sequence ID" value="EXJ84865.1"/>
    <property type="molecule type" value="Genomic_DNA"/>
</dbReference>
<feature type="domain" description="Alpha/beta hydrolase fold-3" evidence="2">
    <location>
        <begin position="96"/>
        <end position="308"/>
    </location>
</feature>
<reference evidence="3 4" key="1">
    <citation type="submission" date="2013-03" db="EMBL/GenBank/DDBJ databases">
        <title>The Genome Sequence of Capronia epimyces CBS 606.96.</title>
        <authorList>
            <consortium name="The Broad Institute Genomics Platform"/>
            <person name="Cuomo C."/>
            <person name="de Hoog S."/>
            <person name="Gorbushina A."/>
            <person name="Walker B."/>
            <person name="Young S.K."/>
            <person name="Zeng Q."/>
            <person name="Gargeya S."/>
            <person name="Fitzgerald M."/>
            <person name="Haas B."/>
            <person name="Abouelleil A."/>
            <person name="Allen A.W."/>
            <person name="Alvarado L."/>
            <person name="Arachchi H.M."/>
            <person name="Berlin A.M."/>
            <person name="Chapman S.B."/>
            <person name="Gainer-Dewar J."/>
            <person name="Goldberg J."/>
            <person name="Griggs A."/>
            <person name="Gujja S."/>
            <person name="Hansen M."/>
            <person name="Howarth C."/>
            <person name="Imamovic A."/>
            <person name="Ireland A."/>
            <person name="Larimer J."/>
            <person name="McCowan C."/>
            <person name="Murphy C."/>
            <person name="Pearson M."/>
            <person name="Poon T.W."/>
            <person name="Priest M."/>
            <person name="Roberts A."/>
            <person name="Saif S."/>
            <person name="Shea T."/>
            <person name="Sisk P."/>
            <person name="Sykes S."/>
            <person name="Wortman J."/>
            <person name="Nusbaum C."/>
            <person name="Birren B."/>
        </authorList>
    </citation>
    <scope>NUCLEOTIDE SEQUENCE [LARGE SCALE GENOMIC DNA]</scope>
    <source>
        <strain evidence="3 4">CBS 606.96</strain>
    </source>
</reference>
<dbReference type="InterPro" id="IPR050300">
    <property type="entry name" value="GDXG_lipolytic_enzyme"/>
</dbReference>
<dbReference type="GO" id="GO:0016787">
    <property type="term" value="F:hydrolase activity"/>
    <property type="evidence" value="ECO:0007669"/>
    <property type="project" value="UniProtKB-KW"/>
</dbReference>
<comment type="caution">
    <text evidence="3">The sequence shown here is derived from an EMBL/GenBank/DDBJ whole genome shotgun (WGS) entry which is preliminary data.</text>
</comment>
<dbReference type="eggNOG" id="KOG1515">
    <property type="taxonomic scope" value="Eukaryota"/>
</dbReference>
<dbReference type="PANTHER" id="PTHR48081">
    <property type="entry name" value="AB HYDROLASE SUPERFAMILY PROTEIN C4A8.06C"/>
    <property type="match status" value="1"/>
</dbReference>
<accession>W9Y5H9</accession>
<dbReference type="Proteomes" id="UP000019478">
    <property type="component" value="Unassembled WGS sequence"/>
</dbReference>